<organism evidence="2 3">
    <name type="scientific">Schaalia cardiffensis F0333</name>
    <dbReference type="NCBI Taxonomy" id="888050"/>
    <lineage>
        <taxon>Bacteria</taxon>
        <taxon>Bacillati</taxon>
        <taxon>Actinomycetota</taxon>
        <taxon>Actinomycetes</taxon>
        <taxon>Actinomycetales</taxon>
        <taxon>Actinomycetaceae</taxon>
        <taxon>Schaalia</taxon>
    </lineage>
</organism>
<dbReference type="AlphaFoldDB" id="N6X272"/>
<gene>
    <name evidence="2" type="ORF">HMPREF9004_1761</name>
</gene>
<reference evidence="2 3" key="1">
    <citation type="submission" date="2013-03" db="EMBL/GenBank/DDBJ databases">
        <title>Reference genome for the Human Microbiome Project.</title>
        <authorList>
            <person name="Aqrawi P."/>
            <person name="Ayvaz T."/>
            <person name="Bess C."/>
            <person name="Blankenburg K."/>
            <person name="Coyle M."/>
            <person name="Deng J."/>
            <person name="Forbes L."/>
            <person name="Fowler G."/>
            <person name="Francisco L."/>
            <person name="Fu Q."/>
            <person name="Gibbs R."/>
            <person name="Gross S."/>
            <person name="Gubbala S."/>
            <person name="Hale W."/>
            <person name="Hemphill L."/>
            <person name="Highlander S."/>
            <person name="Hirani K."/>
            <person name="Jackson L."/>
            <person name="Jakkamsetti A."/>
            <person name="Javaid M."/>
            <person name="Jayaseelan J.C."/>
            <person name="Jiang H."/>
            <person name="Joshi V."/>
            <person name="Korchina V."/>
            <person name="Kovar C."/>
            <person name="Lara F."/>
            <person name="Lee S."/>
            <person name="Liu Y."/>
            <person name="Mata R."/>
            <person name="Mathew T."/>
            <person name="Munidasa M."/>
            <person name="Muzny D."/>
            <person name="Nazareth L."/>
            <person name="Ngo R."/>
            <person name="Nguyen L."/>
            <person name="Nguyen N."/>
            <person name="Okwuonu G."/>
            <person name="Ongeri F."/>
            <person name="Palculict T."/>
            <person name="Patil S."/>
            <person name="Petrosino J."/>
            <person name="Pham C."/>
            <person name="Pham P."/>
            <person name="Pu L.-L."/>
            <person name="Qin X."/>
            <person name="Qu J."/>
            <person name="Reid J."/>
            <person name="Ross M."/>
            <person name="Ruth R."/>
            <person name="Saada N."/>
            <person name="San Lucas F."/>
            <person name="Santibanez J."/>
            <person name="Shang Y."/>
            <person name="Simmons D."/>
            <person name="Song X.-Z."/>
            <person name="Tang L.-Y."/>
            <person name="Thornton R."/>
            <person name="Warren J."/>
            <person name="Weissenberger G."/>
            <person name="Wilczek-Boney K."/>
            <person name="Worley K."/>
            <person name="Youmans B."/>
            <person name="Zhang J."/>
            <person name="Zhang L."/>
            <person name="Zhao Z."/>
            <person name="Zhou C."/>
            <person name="Zhu D."/>
            <person name="Zhu Y."/>
        </authorList>
    </citation>
    <scope>NUCLEOTIDE SEQUENCE [LARGE SCALE GENOMIC DNA]</scope>
    <source>
        <strain evidence="2 3">F0333</strain>
    </source>
</reference>
<dbReference type="HOGENOM" id="CLU_3039495_0_0_11"/>
<evidence type="ECO:0000313" key="2">
    <source>
        <dbReference type="EMBL" id="ENO17851.1"/>
    </source>
</evidence>
<evidence type="ECO:0000313" key="3">
    <source>
        <dbReference type="Proteomes" id="UP000013015"/>
    </source>
</evidence>
<feature type="region of interest" description="Disordered" evidence="1">
    <location>
        <begin position="19"/>
        <end position="38"/>
    </location>
</feature>
<sequence length="54" mass="5982">MKKSPAAFALGIGRAIHPFSHSRNRTPGYEDQDANSERVNVEHVSTVERVLAYA</sequence>
<protein>
    <submittedName>
        <fullName evidence="2">Uncharacterized protein</fullName>
    </submittedName>
</protein>
<dbReference type="EMBL" id="AQHZ01000024">
    <property type="protein sequence ID" value="ENO17851.1"/>
    <property type="molecule type" value="Genomic_DNA"/>
</dbReference>
<accession>N6X272</accession>
<proteinExistence type="predicted"/>
<name>N6X272_9ACTO</name>
<comment type="caution">
    <text evidence="2">The sequence shown here is derived from an EMBL/GenBank/DDBJ whole genome shotgun (WGS) entry which is preliminary data.</text>
</comment>
<dbReference type="STRING" id="888050.HMPREF9004_1761"/>
<evidence type="ECO:0000256" key="1">
    <source>
        <dbReference type="SAM" id="MobiDB-lite"/>
    </source>
</evidence>
<dbReference type="Proteomes" id="UP000013015">
    <property type="component" value="Unassembled WGS sequence"/>
</dbReference>
<keyword evidence="3" id="KW-1185">Reference proteome</keyword>